<name>A0A0A7RYV5_FRIPE</name>
<dbReference type="Proteomes" id="UP000030901">
    <property type="component" value="Chromosome"/>
</dbReference>
<accession>A0A0A7RYV5</accession>
<sequence length="998" mass="114677">MKQKFYKTPFAENGDKVEIAEKTTSDGTVSYQEGWSVDYQRDMEIDKNAKAVERDVMNGILNDITSNIKQYQTMAFPEFITSEDNDGTPFLYTAGTVVSYRQNETEDFKNYVSLVDNNNSTPGEDSEKWQEFIFAEATYNEIKNGTSKTKMITPRRLKKATEELEEKISETLKIDNNLSDLNDVETARNNLGLGDLAKKDALNADDVGAFAVTSHFLDDIINLDDVTSNGVHSQNVSSNATFANNYPIEEAGSLIVIKNGVDATSCRQIYLPYNSTSEFRRYGLGSPIVWSLWEEKKITGPKVELKKVSDLPNADDIKPDDLVMVVQDKDGVLTSSKSTTEAMKTFFNTGVVKSINGDIPDEQGNINVKTGIDEAPDNGFSYIRKKKKWVSTNENVIESEYIIDARYSADDCKDLILDFRLKNIFNLIPWEKWDSYNEFISDYTSGYLFRENVEVRPPKEGRVIILFDDLEGDWNNKTYKTVAVYFGVGVKVLLRRLLFEYIQVKDGNGNIEYEDYSAEIREPLVGINDLSKTPPDIQWRNPNISGMASEYYYYDGKESYNFYFSIDEKITSQVYSFVDYNFSFSDYNDDDDMSISLSARLKKLIEELKITHDISSGLRIDYLTPTDGVYVSVSDETENGVTSPVFSDILYPSRTTYSAHYNYNTYQNIKDYEIKFSDNKVLIFPTDVEDYAWALVYQKSYPNRDNKMFPYSPSFTYENIKFADQDDPINVGFNLVLINKNTLKPVKLAEFKQWVLEKRDEYLEQVSSSSTNKYFKLTFPVLYYGGQFRFKYYNADKSGTKYCRNVYLDIPDSVDAFSLMSSCDKLSYVNPQTVVPELTFISKRTRPDYNNFYFRYNFTAPINDDYIGESELTGTRNYYVKRARTLVRAEIVQNGEYYSFGMSWVSYKIGVDGSETSREWRGFRDENGAYLLTQSNRYLTADSDIDFNLGERNELTFILYAKDSAINPDGSFKKVVLRLTYNDGVKTTVFEEELQPEK</sequence>
<gene>
    <name evidence="1" type="ORF">FPB0191_00638</name>
</gene>
<organism evidence="1 2">
    <name type="scientific">Frischella perrara</name>
    <dbReference type="NCBI Taxonomy" id="1267021"/>
    <lineage>
        <taxon>Bacteria</taxon>
        <taxon>Pseudomonadati</taxon>
        <taxon>Pseudomonadota</taxon>
        <taxon>Gammaproteobacteria</taxon>
        <taxon>Orbales</taxon>
        <taxon>Orbaceae</taxon>
        <taxon>Frischella</taxon>
    </lineage>
</organism>
<dbReference type="HOGENOM" id="CLU_300114_0_0_6"/>
<dbReference type="RefSeq" id="WP_052236721.1">
    <property type="nucleotide sequence ID" value="NZ_CP009056.1"/>
</dbReference>
<proteinExistence type="predicted"/>
<keyword evidence="2" id="KW-1185">Reference proteome</keyword>
<dbReference type="KEGG" id="fpp:FPB0191_00638"/>
<dbReference type="EMBL" id="CP009056">
    <property type="protein sequence ID" value="AJA44469.1"/>
    <property type="molecule type" value="Genomic_DNA"/>
</dbReference>
<dbReference type="CDD" id="cd19958">
    <property type="entry name" value="pyocin_knob"/>
    <property type="match status" value="1"/>
</dbReference>
<dbReference type="STRING" id="1267021.FPB0191_00638"/>
<dbReference type="AlphaFoldDB" id="A0A0A7RYV5"/>
<evidence type="ECO:0000313" key="2">
    <source>
        <dbReference type="Proteomes" id="UP000030901"/>
    </source>
</evidence>
<reference evidence="1 2" key="1">
    <citation type="journal article" date="2014" name="Appl. Environ. Microbiol.">
        <title>Gut symbionts from distinct hosts exhibit genotoxic activity via divergent colibactin biosynthetic pathways.</title>
        <authorList>
            <person name="Engel P."/>
            <person name="Vizcaino M.I."/>
            <person name="Crawford J.M."/>
        </authorList>
    </citation>
    <scope>NUCLEOTIDE SEQUENCE [LARGE SCALE GENOMIC DNA]</scope>
    <source>
        <strain evidence="1 2">PEB0191</strain>
    </source>
</reference>
<evidence type="ECO:0000313" key="1">
    <source>
        <dbReference type="EMBL" id="AJA44469.1"/>
    </source>
</evidence>
<protein>
    <submittedName>
        <fullName evidence="1">Uncharacterized protein</fullName>
    </submittedName>
</protein>